<feature type="domain" description="Laminin G" evidence="5">
    <location>
        <begin position="801"/>
        <end position="1000"/>
    </location>
</feature>
<evidence type="ECO:0008006" key="9">
    <source>
        <dbReference type="Google" id="ProtNLM"/>
    </source>
</evidence>
<evidence type="ECO:0000313" key="8">
    <source>
        <dbReference type="Proteomes" id="UP001148838"/>
    </source>
</evidence>
<dbReference type="SUPFAM" id="SSF57196">
    <property type="entry name" value="EGF/Laminin"/>
    <property type="match status" value="4"/>
</dbReference>
<dbReference type="SMART" id="SM00179">
    <property type="entry name" value="EGF_CA"/>
    <property type="match status" value="5"/>
</dbReference>
<comment type="caution">
    <text evidence="4">Lacks conserved residue(s) required for the propagation of feature annotation.</text>
</comment>
<dbReference type="PROSITE" id="PS00010">
    <property type="entry name" value="ASX_HYDROXYL"/>
    <property type="match status" value="2"/>
</dbReference>
<comment type="caution">
    <text evidence="7">The sequence shown here is derived from an EMBL/GenBank/DDBJ whole genome shotgun (WGS) entry which is preliminary data.</text>
</comment>
<feature type="domain" description="EGF-like" evidence="6">
    <location>
        <begin position="1"/>
        <end position="28"/>
    </location>
</feature>
<evidence type="ECO:0000256" key="1">
    <source>
        <dbReference type="ARBA" id="ARBA00022536"/>
    </source>
</evidence>
<dbReference type="PROSITE" id="PS50025">
    <property type="entry name" value="LAM_G_DOMAIN"/>
    <property type="match status" value="3"/>
</dbReference>
<dbReference type="PRINTS" id="PR01983">
    <property type="entry name" value="NOTCH"/>
</dbReference>
<organism evidence="7 8">
    <name type="scientific">Periplaneta americana</name>
    <name type="common">American cockroach</name>
    <name type="synonym">Blatta americana</name>
    <dbReference type="NCBI Taxonomy" id="6978"/>
    <lineage>
        <taxon>Eukaryota</taxon>
        <taxon>Metazoa</taxon>
        <taxon>Ecdysozoa</taxon>
        <taxon>Arthropoda</taxon>
        <taxon>Hexapoda</taxon>
        <taxon>Insecta</taxon>
        <taxon>Pterygota</taxon>
        <taxon>Neoptera</taxon>
        <taxon>Polyneoptera</taxon>
        <taxon>Dictyoptera</taxon>
        <taxon>Blattodea</taxon>
        <taxon>Blattoidea</taxon>
        <taxon>Blattidae</taxon>
        <taxon>Blattinae</taxon>
        <taxon>Periplaneta</taxon>
    </lineage>
</organism>
<feature type="disulfide bond" evidence="4">
    <location>
        <begin position="424"/>
        <end position="433"/>
    </location>
</feature>
<dbReference type="SMART" id="SM00282">
    <property type="entry name" value="LamG"/>
    <property type="match status" value="3"/>
</dbReference>
<feature type="domain" description="Laminin G" evidence="5">
    <location>
        <begin position="439"/>
        <end position="624"/>
    </location>
</feature>
<dbReference type="InterPro" id="IPR001791">
    <property type="entry name" value="Laminin_G"/>
</dbReference>
<dbReference type="InterPro" id="IPR001881">
    <property type="entry name" value="EGF-like_Ca-bd_dom"/>
</dbReference>
<feature type="domain" description="EGF-like" evidence="6">
    <location>
        <begin position="996"/>
        <end position="1033"/>
    </location>
</feature>
<dbReference type="EMBL" id="JAJSOF020000023">
    <property type="protein sequence ID" value="KAJ4436335.1"/>
    <property type="molecule type" value="Genomic_DNA"/>
</dbReference>
<dbReference type="Gene3D" id="2.10.25.10">
    <property type="entry name" value="Laminin"/>
    <property type="match status" value="8"/>
</dbReference>
<dbReference type="InterPro" id="IPR000152">
    <property type="entry name" value="EGF-type_Asp/Asn_hydroxyl_site"/>
</dbReference>
<evidence type="ECO:0000256" key="2">
    <source>
        <dbReference type="ARBA" id="ARBA00022737"/>
    </source>
</evidence>
<evidence type="ECO:0000313" key="7">
    <source>
        <dbReference type="EMBL" id="KAJ4436335.1"/>
    </source>
</evidence>
<feature type="disulfide bond" evidence="4">
    <location>
        <begin position="1023"/>
        <end position="1032"/>
    </location>
</feature>
<feature type="domain" description="EGF-like" evidence="6">
    <location>
        <begin position="656"/>
        <end position="693"/>
    </location>
</feature>
<proteinExistence type="predicted"/>
<gene>
    <name evidence="7" type="ORF">ANN_18966</name>
</gene>
<dbReference type="PROSITE" id="PS50026">
    <property type="entry name" value="EGF_3"/>
    <property type="match status" value="9"/>
</dbReference>
<dbReference type="CDD" id="cd00054">
    <property type="entry name" value="EGF_CA"/>
    <property type="match status" value="5"/>
</dbReference>
<dbReference type="Gene3D" id="2.60.120.200">
    <property type="match status" value="4"/>
</dbReference>
<keyword evidence="3 4" id="KW-1015">Disulfide bond</keyword>
<protein>
    <recommendedName>
        <fullName evidence="9">Protein eyes shut</fullName>
    </recommendedName>
</protein>
<dbReference type="InterPro" id="IPR000742">
    <property type="entry name" value="EGF"/>
</dbReference>
<dbReference type="Pfam" id="PF12661">
    <property type="entry name" value="hEGF"/>
    <property type="match status" value="1"/>
</dbReference>
<evidence type="ECO:0000259" key="6">
    <source>
        <dbReference type="PROSITE" id="PS50026"/>
    </source>
</evidence>
<dbReference type="InterPro" id="IPR013032">
    <property type="entry name" value="EGF-like_CS"/>
</dbReference>
<dbReference type="PROSITE" id="PS00022">
    <property type="entry name" value="EGF_1"/>
    <property type="match status" value="8"/>
</dbReference>
<feature type="domain" description="EGF-like" evidence="6">
    <location>
        <begin position="620"/>
        <end position="653"/>
    </location>
</feature>
<keyword evidence="8" id="KW-1185">Reference proteome</keyword>
<dbReference type="PROSITE" id="PS01186">
    <property type="entry name" value="EGF_2"/>
    <property type="match status" value="4"/>
</dbReference>
<accession>A0ABQ8SSD0</accession>
<dbReference type="SMART" id="SM00181">
    <property type="entry name" value="EGF"/>
    <property type="match status" value="9"/>
</dbReference>
<name>A0ABQ8SSD0_PERAM</name>
<evidence type="ECO:0000256" key="3">
    <source>
        <dbReference type="ARBA" id="ARBA00023157"/>
    </source>
</evidence>
<dbReference type="Pfam" id="PF00008">
    <property type="entry name" value="EGF"/>
    <property type="match status" value="5"/>
</dbReference>
<dbReference type="Pfam" id="PF02210">
    <property type="entry name" value="Laminin_G_2"/>
    <property type="match status" value="2"/>
</dbReference>
<feature type="disulfide bond" evidence="4">
    <location>
        <begin position="683"/>
        <end position="692"/>
    </location>
</feature>
<feature type="domain" description="EGF-like" evidence="6">
    <location>
        <begin position="68"/>
        <end position="104"/>
    </location>
</feature>
<evidence type="ECO:0000256" key="4">
    <source>
        <dbReference type="PROSITE-ProRule" id="PRU00076"/>
    </source>
</evidence>
<dbReference type="InterPro" id="IPR051830">
    <property type="entry name" value="NOTCH_homolog"/>
</dbReference>
<feature type="domain" description="EGF-like" evidence="6">
    <location>
        <begin position="398"/>
        <end position="434"/>
    </location>
</feature>
<feature type="domain" description="EGF-like" evidence="6">
    <location>
        <begin position="1034"/>
        <end position="1070"/>
    </location>
</feature>
<dbReference type="Pfam" id="PF00054">
    <property type="entry name" value="Laminin_G_1"/>
    <property type="match status" value="1"/>
</dbReference>
<feature type="domain" description="EGF-like" evidence="6">
    <location>
        <begin position="30"/>
        <end position="66"/>
    </location>
</feature>
<keyword evidence="1 4" id="KW-0245">EGF-like domain</keyword>
<dbReference type="SUPFAM" id="SSF49899">
    <property type="entry name" value="Concanavalin A-like lectins/glucanases"/>
    <property type="match status" value="4"/>
</dbReference>
<evidence type="ECO:0000259" key="5">
    <source>
        <dbReference type="PROSITE" id="PS50025"/>
    </source>
</evidence>
<feature type="domain" description="EGF-like" evidence="6">
    <location>
        <begin position="114"/>
        <end position="147"/>
    </location>
</feature>
<feature type="disulfide bond" evidence="4">
    <location>
        <begin position="1060"/>
        <end position="1069"/>
    </location>
</feature>
<keyword evidence="2" id="KW-0677">Repeat</keyword>
<feature type="disulfide bond" evidence="4">
    <location>
        <begin position="18"/>
        <end position="27"/>
    </location>
</feature>
<dbReference type="CDD" id="cd00110">
    <property type="entry name" value="LamG"/>
    <property type="match status" value="3"/>
</dbReference>
<feature type="disulfide bond" evidence="4">
    <location>
        <begin position="137"/>
        <end position="146"/>
    </location>
</feature>
<dbReference type="PRINTS" id="PR00010">
    <property type="entry name" value="EGFBLOOD"/>
</dbReference>
<dbReference type="Proteomes" id="UP001148838">
    <property type="component" value="Unassembled WGS sequence"/>
</dbReference>
<feature type="disulfide bond" evidence="4">
    <location>
        <begin position="94"/>
        <end position="103"/>
    </location>
</feature>
<feature type="domain" description="Laminin G" evidence="5">
    <location>
        <begin position="1075"/>
        <end position="1258"/>
    </location>
</feature>
<sequence length="1263" mass="136305">MNGGLCIEGPGDTFTCSCLAGWTGELCNTSIDECASSPCLNGGVCVDRHADYACACPFGFTGKNCEVQLHQCTTSPCENNALCLVEDGVRVCYCVPDYHGDRCQFHFMAVSTLSSDVCRCLNGGTCLDGVDNFTCTCPPNLTGQFCECLIIDPEHLNCTYIVPTTMTTTITTLLPPIISEFPSSVTAKVPSTLSTTSVTEITTKETEITYHVPSSQTLSWTSEYTTHSITSTSEITSSSPTFTTALTETTTSSEMLSIPTITGTVTSTTDVIESTTLSTDVRTPTKPSDSTEGLLTTAYTNKSEVSIATEESSTVTSIATNGIPTETASVVSEQSTFTPAVITTGETTPTTESPVTVSVPVTDEDRMYSSSSEYPTYSTTLSTLDTTAYMESSSSSTALPDCSITPCLNGGTCIHTKEGPQCVCKFGWEGALCQERVGIRVAAFTGQSYLSHRLGNSMGTHIEVAARTMAPTGVLLYAHLTPDMYMYLYLEDGLLKFQFSCGVQTMLFSEVQLRVNNGFDLAVQVTNLSFPRYMRVQTLCCITAHQQYASNERRADGCHPNSYQSRFVATLGRHPPQFLVPNEAPLTVGFTGCMQALKIDNRSLSVFRDAVDGYDVTECSSLACLSNPCFGSATCIEHKDKWHCLCPSGFVGVTCEQSVCEVNPCQFGSTCVPYPASGFLCLCPLGKHGIYCEHDLEIGQPSFSSSVGGLASYAAYPIPGAIHNSMELKFKFVPTTTEQIALMVFIGQDGFHDSRADHLSVSFIKGYVVLTWNLGSDVFVLRDGSVLFVPCASTPVTLPDTTVALGQHASLCPLDMNATVPWERQVDIAKETKYFRMLHSLGPVPSYLFHLWSFTISKQQFILSFLSLSLQGGVLELRVSPGRLRKNGEPIVVRSGHVLAIGEWHQVVAGHYGRRIFLQVDGLLHSAAMLPGDMLPSSGTPLYLGGVPDLSELPIGAVSGLPTPFRGCIRQVSLNWKRIVLDRDHILTARNVADCDGTGCGGDVCDHGGSCWLDTHHVAHCTCRQEYTGSRCETQVSCLEYKCHNNGRCVKESSTARCHCPLGWGGDFCDEAVTLGAPHFGGNSYLVIEKAARVMRHGGGSLKTGLDINFVYLNFSTADLNGMILWSAKGNEFIGIGVDYGLLKLVWGWSSPVGNKILIPAGSVADGDWHSLSLHLGPDNITLWVDNTLVHSKSRPPQVLTTDGTFYLGGFPEDKSVVEGTAGHFTSTFNGCITEFAWAEDAVITDFSRYKGENIGSCDLLQP</sequence>
<dbReference type="PANTHER" id="PTHR24033:SF224">
    <property type="entry name" value="C-TYPE LECTIN"/>
    <property type="match status" value="1"/>
</dbReference>
<dbReference type="PANTHER" id="PTHR24033">
    <property type="entry name" value="EGF-LIKE DOMAIN-CONTAINING PROTEIN"/>
    <property type="match status" value="1"/>
</dbReference>
<reference evidence="7 8" key="1">
    <citation type="journal article" date="2022" name="Allergy">
        <title>Genome assembly and annotation of Periplaneta americana reveal a comprehensive cockroach allergen profile.</title>
        <authorList>
            <person name="Wang L."/>
            <person name="Xiong Q."/>
            <person name="Saelim N."/>
            <person name="Wang L."/>
            <person name="Nong W."/>
            <person name="Wan A.T."/>
            <person name="Shi M."/>
            <person name="Liu X."/>
            <person name="Cao Q."/>
            <person name="Hui J.H.L."/>
            <person name="Sookrung N."/>
            <person name="Leung T.F."/>
            <person name="Tungtrongchitr A."/>
            <person name="Tsui S.K.W."/>
        </authorList>
    </citation>
    <scope>NUCLEOTIDE SEQUENCE [LARGE SCALE GENOMIC DNA]</scope>
    <source>
        <strain evidence="7">PWHHKU_190912</strain>
    </source>
</reference>
<dbReference type="InterPro" id="IPR013320">
    <property type="entry name" value="ConA-like_dom_sf"/>
</dbReference>
<feature type="disulfide bond" evidence="4">
    <location>
        <begin position="56"/>
        <end position="65"/>
    </location>
</feature>